<evidence type="ECO:0000256" key="4">
    <source>
        <dbReference type="ARBA" id="ARBA00022679"/>
    </source>
</evidence>
<evidence type="ECO:0000256" key="5">
    <source>
        <dbReference type="ARBA" id="ARBA00022695"/>
    </source>
</evidence>
<feature type="domain" description="RNA polymerase N-terminal" evidence="12">
    <location>
        <begin position="310"/>
        <end position="589"/>
    </location>
</feature>
<evidence type="ECO:0000256" key="7">
    <source>
        <dbReference type="ARBA" id="ARBA00023163"/>
    </source>
</evidence>
<dbReference type="InterPro" id="IPR011260">
    <property type="entry name" value="RNAP_asu_C"/>
</dbReference>
<keyword evidence="9" id="KW-0460">Magnesium</keyword>
<dbReference type="Gene3D" id="1.10.40.90">
    <property type="match status" value="1"/>
</dbReference>
<dbReference type="Gene3D" id="1.10.132.30">
    <property type="match status" value="1"/>
</dbReference>
<dbReference type="SMART" id="SM00663">
    <property type="entry name" value="RPOLA_N"/>
    <property type="match status" value="1"/>
</dbReference>
<keyword evidence="6 9" id="KW-0479">Metal-binding</keyword>
<comment type="cofactor">
    <cofactor evidence="9">
        <name>Mg(2+)</name>
        <dbReference type="ChEBI" id="CHEBI:18420"/>
    </cofactor>
    <text evidence="9">Binds 1 Mg(2+) ion per subunit.</text>
</comment>
<dbReference type="Pfam" id="PF00623">
    <property type="entry name" value="RNA_pol_Rpb1_2"/>
    <property type="match status" value="2"/>
</dbReference>
<dbReference type="InterPro" id="IPR045867">
    <property type="entry name" value="DNA-dir_RpoC_beta_prime"/>
</dbReference>
<evidence type="ECO:0000256" key="2">
    <source>
        <dbReference type="ARBA" id="ARBA00006460"/>
    </source>
</evidence>
<gene>
    <name evidence="9" type="primary">rpoC</name>
    <name evidence="13" type="ORF">K6V98_02015</name>
</gene>
<dbReference type="Gene3D" id="2.40.40.20">
    <property type="match status" value="1"/>
</dbReference>
<feature type="binding site" evidence="9">
    <location>
        <position position="971"/>
    </location>
    <ligand>
        <name>Zn(2+)</name>
        <dbReference type="ChEBI" id="CHEBI:29105"/>
        <label>2</label>
    </ligand>
</feature>
<dbReference type="PANTHER" id="PTHR19376">
    <property type="entry name" value="DNA-DIRECTED RNA POLYMERASE"/>
    <property type="match status" value="1"/>
</dbReference>
<comment type="subunit">
    <text evidence="9">The RNAP catalytic core consists of 2 alpha, 1 beta, 1 beta' and 1 omega subunit. When a sigma factor is associated with the core the holoenzyme is formed, which can initiate transcription.</text>
</comment>
<evidence type="ECO:0000256" key="9">
    <source>
        <dbReference type="HAMAP-Rule" id="MF_01322"/>
    </source>
</evidence>
<dbReference type="RefSeq" id="WP_222198872.1">
    <property type="nucleotide sequence ID" value="NZ_JAIMFO010000004.1"/>
</dbReference>
<dbReference type="HAMAP" id="MF_01322">
    <property type="entry name" value="RNApol_bact_RpoC"/>
    <property type="match status" value="1"/>
</dbReference>
<dbReference type="Gene3D" id="1.10.150.390">
    <property type="match status" value="1"/>
</dbReference>
<dbReference type="InterPro" id="IPR012754">
    <property type="entry name" value="DNA-dir_RpoC_beta_prime_bact"/>
</dbReference>
<accession>A0ABS7MJ82</accession>
<dbReference type="Pfam" id="PF04983">
    <property type="entry name" value="RNA_pol_Rpb1_3"/>
    <property type="match status" value="1"/>
</dbReference>
<dbReference type="NCBIfam" id="TIGR02386">
    <property type="entry name" value="rpoC_TIGR"/>
    <property type="match status" value="1"/>
</dbReference>
<reference evidence="13 14" key="1">
    <citation type="submission" date="2021-08" db="EMBL/GenBank/DDBJ databases">
        <title>Collinsella faecalis sp. nov. isolated from swine faeces.</title>
        <authorList>
            <person name="Oh B.S."/>
            <person name="Lee J.H."/>
        </authorList>
    </citation>
    <scope>NUCLEOTIDE SEQUENCE [LARGE SCALE GENOMIC DNA]</scope>
    <source>
        <strain evidence="13 14">AGMB00827</strain>
    </source>
</reference>
<keyword evidence="3 9" id="KW-0240">DNA-directed RNA polymerase</keyword>
<dbReference type="Gene3D" id="1.10.1790.20">
    <property type="match status" value="1"/>
</dbReference>
<dbReference type="Proteomes" id="UP000700908">
    <property type="component" value="Unassembled WGS sequence"/>
</dbReference>
<evidence type="ECO:0000256" key="3">
    <source>
        <dbReference type="ARBA" id="ARBA00022478"/>
    </source>
</evidence>
<feature type="binding site" evidence="9">
    <location>
        <position position="893"/>
    </location>
    <ligand>
        <name>Zn(2+)</name>
        <dbReference type="ChEBI" id="CHEBI:29105"/>
        <label>2</label>
    </ligand>
</feature>
<evidence type="ECO:0000256" key="11">
    <source>
        <dbReference type="SAM" id="MobiDB-lite"/>
    </source>
</evidence>
<sequence>MADFEASDFDAVKISLASADQIRSWSHGEVKKPETINYRTLKPERDGLFCEKIFGPAKDWECSCGKYKGIRFKGIVCERCGVEVTSAKVRRDRMGHIELAAPVSHIWYFKSPTSFPMSRLLDIKSKDLEKVLYFASYIVTEVDYEAREADADDLREELAADLEEIDAECARQVESLKAQGDPENFDDFSDEEPLTPEEVAAGIIDIEEEMKEEKQLRKDAFNAFMKLTARDLVSDEPLFREMRRYYSMYFKGGMGAEAIRELLRGIDLAVEAEELKEIIADVDGQKQRREKAVKRLEVVDAFLKGGNDPANMVLDVVPVIPPDLRPMVQLDGGRFAASDLNDLYRRVINRNNRLKRLLDLDAPAIIVNNEKRMLQESVDALFDNGRRGRPVSGRGGRPLKSLAEALKGKQGRFRQNLLGKRVDYSGRSVIVTDPKLKLHECGLPKAMALELFKPFVMKRLVELGKVENIKSAKRAIDRSASFVWDILEEVIDGRLVLLNRAPTLHRLSIQAFEPVLVEGNAIHLHPLVCAPFNADFDGDQMSVHVPLSLQAQAEARVLMLSSNNLRSPASGKPVNIPSQDMIIGVYYLTQARDDLPGEGHIFASFNDALAAYDARADVDLQAKIQVRVSAENANAEEDGKLIFRVMQNRGEYVDFDVTGKRTARFETTIGRIIFNRQCLPEDYEFINYKMIKGDVARLVATCCDRYPQAQVGPILDAIKFSGFHYATRAGLTISLWDALIPEDKPQILADAQAKVDQINEYYEEGFLNEQERHIEVVNEWTSATDAVAAKMLDLFDEENPIYMMADSGARGSKTQLRQLGGMRGLMADMSGETIDLPIKANFREGLLPLEYFISTYGARKGLVDTASHTSDSGYLTRRLVDVAQDVIVREDDCGTTEGVTYDLVAAGTDDLNVDLVGRCLADDVVASDGTVLLARDAYIESEADLERLVAAGIKKIKLRALLTCRSHYGVCQKCYGWDLSTRRPVAIGTAVGIIAAQSIGEPGTQLTMRTIHSGGVAGVDDITQGLPTVGRMFDVVGNVNEKILGREADLATFTGHLSIKPEKSEYVLTITDPDDATRVLEEKRVPASVRFMPEIEDGCEVRAGDQITKGFVNFRNLRRLTDIESTMHTFVKSVKDVYTSQGVDLNDKHIEVIARQMLRRVQITNPGDSRYLLGQYVDRYEYADEVERVAREGGNPPTSEPVILGTLKVASSIDSWLSSASFIRTAGVLTEAAIEGKVDRLLDLKSNVIVGKKIPVGTGLKPYDDAQLTYRTADGYRAIERAAQGQKSLPDWAPEELKELDGQLPQELDWAGYDEFGGVDGSLTRNGRTISAEDARLYLFDDLGVSQRWTNKFSEVGIENVGDLVGKSEEDLLRIDGIGAKAIEELRDGLEQHNLLHILDKPEDIADDEDLSQLLQMVFSPDGSDDILLGSSAPRSHFNSDEEMIGAPADSSASKAGGVINEDMASLDELLNQLVESDDADGPEESED</sequence>
<keyword evidence="9" id="KW-0862">Zinc</keyword>
<comment type="similarity">
    <text evidence="2 9 10">Belongs to the RNA polymerase beta' chain family.</text>
</comment>
<evidence type="ECO:0000313" key="13">
    <source>
        <dbReference type="EMBL" id="MBY4797140.1"/>
    </source>
</evidence>
<dbReference type="InterPro" id="IPR038120">
    <property type="entry name" value="Rpb1_funnel_sf"/>
</dbReference>
<keyword evidence="14" id="KW-1185">Reference proteome</keyword>
<feature type="binding site" evidence="9">
    <location>
        <position position="539"/>
    </location>
    <ligand>
        <name>Mg(2+)</name>
        <dbReference type="ChEBI" id="CHEBI:18420"/>
    </ligand>
</feature>
<dbReference type="Pfam" id="PF03118">
    <property type="entry name" value="RNA_pol_A_CTD"/>
    <property type="match status" value="1"/>
</dbReference>
<evidence type="ECO:0000256" key="10">
    <source>
        <dbReference type="RuleBase" id="RU004279"/>
    </source>
</evidence>
<comment type="catalytic activity">
    <reaction evidence="8 9 10">
        <text>RNA(n) + a ribonucleoside 5'-triphosphate = RNA(n+1) + diphosphate</text>
        <dbReference type="Rhea" id="RHEA:21248"/>
        <dbReference type="Rhea" id="RHEA-COMP:14527"/>
        <dbReference type="Rhea" id="RHEA-COMP:17342"/>
        <dbReference type="ChEBI" id="CHEBI:33019"/>
        <dbReference type="ChEBI" id="CHEBI:61557"/>
        <dbReference type="ChEBI" id="CHEBI:140395"/>
        <dbReference type="EC" id="2.7.7.6"/>
    </reaction>
</comment>
<feature type="binding site" evidence="9">
    <location>
        <position position="64"/>
    </location>
    <ligand>
        <name>Zn(2+)</name>
        <dbReference type="ChEBI" id="CHEBI:29105"/>
        <label>1</label>
    </ligand>
</feature>
<dbReference type="InterPro" id="IPR042102">
    <property type="entry name" value="RNA_pol_Rpb1_3_sf"/>
</dbReference>
<evidence type="ECO:0000259" key="12">
    <source>
        <dbReference type="SMART" id="SM00663"/>
    </source>
</evidence>
<feature type="binding site" evidence="9">
    <location>
        <position position="974"/>
    </location>
    <ligand>
        <name>Zn(2+)</name>
        <dbReference type="ChEBI" id="CHEBI:29105"/>
        <label>2</label>
    </ligand>
</feature>
<dbReference type="InterPro" id="IPR000722">
    <property type="entry name" value="RNA_pol_asu"/>
</dbReference>
<dbReference type="Pfam" id="PF04998">
    <property type="entry name" value="RNA_pol_Rpb1_5"/>
    <property type="match status" value="1"/>
</dbReference>
<feature type="binding site" evidence="9">
    <location>
        <position position="535"/>
    </location>
    <ligand>
        <name>Mg(2+)</name>
        <dbReference type="ChEBI" id="CHEBI:18420"/>
    </ligand>
</feature>
<feature type="binding site" evidence="9">
    <location>
        <position position="80"/>
    </location>
    <ligand>
        <name>Zn(2+)</name>
        <dbReference type="ChEBI" id="CHEBI:29105"/>
        <label>1</label>
    </ligand>
</feature>
<dbReference type="PANTHER" id="PTHR19376:SF54">
    <property type="entry name" value="DNA-DIRECTED RNA POLYMERASE SUBUNIT BETA"/>
    <property type="match status" value="1"/>
</dbReference>
<dbReference type="InterPro" id="IPR007083">
    <property type="entry name" value="RNA_pol_Rpb1_4"/>
</dbReference>
<proteinExistence type="inferred from homology"/>
<dbReference type="Gene3D" id="2.40.50.100">
    <property type="match status" value="1"/>
</dbReference>
<dbReference type="NCBIfam" id="NF011498">
    <property type="entry name" value="PRK14906.1"/>
    <property type="match status" value="1"/>
</dbReference>
<evidence type="ECO:0000256" key="1">
    <source>
        <dbReference type="ARBA" id="ARBA00004026"/>
    </source>
</evidence>
<feature type="binding site" evidence="9">
    <location>
        <position position="77"/>
    </location>
    <ligand>
        <name>Zn(2+)</name>
        <dbReference type="ChEBI" id="CHEBI:29105"/>
        <label>1</label>
    </ligand>
</feature>
<evidence type="ECO:0000256" key="8">
    <source>
        <dbReference type="ARBA" id="ARBA00048552"/>
    </source>
</evidence>
<dbReference type="Gene3D" id="1.10.150.20">
    <property type="entry name" value="5' to 3' exonuclease, C-terminal subdomain"/>
    <property type="match status" value="1"/>
</dbReference>
<dbReference type="InterPro" id="IPR007081">
    <property type="entry name" value="RNA_pol_Rpb1_5"/>
</dbReference>
<dbReference type="InterPro" id="IPR007080">
    <property type="entry name" value="RNA_pol_Rpb1_1"/>
</dbReference>
<dbReference type="SUPFAM" id="SSF64484">
    <property type="entry name" value="beta and beta-prime subunits of DNA dependent RNA-polymerase"/>
    <property type="match status" value="1"/>
</dbReference>
<feature type="binding site" evidence="9">
    <location>
        <position position="62"/>
    </location>
    <ligand>
        <name>Zn(2+)</name>
        <dbReference type="ChEBI" id="CHEBI:29105"/>
        <label>1</label>
    </ligand>
</feature>
<comment type="function">
    <text evidence="1 9 10">DNA-dependent RNA polymerase catalyzes the transcription of DNA into RNA using the four ribonucleoside triphosphates as substrates.</text>
</comment>
<dbReference type="EC" id="2.7.7.6" evidence="9"/>
<dbReference type="SUPFAM" id="SSF47789">
    <property type="entry name" value="C-terminal domain of RNA polymerase alpha subunit"/>
    <property type="match status" value="1"/>
</dbReference>
<dbReference type="InterPro" id="IPR044893">
    <property type="entry name" value="RNA_pol_Rpb1_clamp_domain"/>
</dbReference>
<keyword evidence="5 9" id="KW-0548">Nucleotidyltransferase</keyword>
<comment type="cofactor">
    <cofactor evidence="9">
        <name>Zn(2+)</name>
        <dbReference type="ChEBI" id="CHEBI:29105"/>
    </cofactor>
    <text evidence="9">Binds 2 Zn(2+) ions per subunit.</text>
</comment>
<name>A0ABS7MJ82_9ACTN</name>
<protein>
    <recommendedName>
        <fullName evidence="9">DNA-directed RNA polymerase subunit beta'</fullName>
        <shortName evidence="9">RNAP subunit beta'</shortName>
        <ecNumber evidence="9">2.7.7.6</ecNumber>
    </recommendedName>
    <alternativeName>
        <fullName evidence="9">RNA polymerase subunit beta'</fullName>
    </alternativeName>
    <alternativeName>
        <fullName evidence="9">Transcriptase subunit beta'</fullName>
    </alternativeName>
</protein>
<dbReference type="CDD" id="cd01609">
    <property type="entry name" value="RNAP_beta'_N"/>
    <property type="match status" value="1"/>
</dbReference>
<comment type="caution">
    <text evidence="13">The sequence shown here is derived from an EMBL/GenBank/DDBJ whole genome shotgun (WGS) entry which is preliminary data.</text>
</comment>
<evidence type="ECO:0000256" key="6">
    <source>
        <dbReference type="ARBA" id="ARBA00022723"/>
    </source>
</evidence>
<evidence type="ECO:0000313" key="14">
    <source>
        <dbReference type="Proteomes" id="UP000700908"/>
    </source>
</evidence>
<dbReference type="Pfam" id="PF05000">
    <property type="entry name" value="RNA_pol_Rpb1_4"/>
    <property type="match status" value="1"/>
</dbReference>
<feature type="region of interest" description="Disordered" evidence="11">
    <location>
        <begin position="1431"/>
        <end position="1462"/>
    </location>
</feature>
<feature type="binding site" evidence="9">
    <location>
        <position position="964"/>
    </location>
    <ligand>
        <name>Zn(2+)</name>
        <dbReference type="ChEBI" id="CHEBI:29105"/>
        <label>2</label>
    </ligand>
</feature>
<dbReference type="Gene3D" id="4.10.860.120">
    <property type="entry name" value="RNA polymerase II, clamp domain"/>
    <property type="match status" value="1"/>
</dbReference>
<keyword evidence="7 9" id="KW-0804">Transcription</keyword>
<keyword evidence="4 9" id="KW-0808">Transferase</keyword>
<dbReference type="Gene3D" id="1.10.274.100">
    <property type="entry name" value="RNA polymerase Rpb1, domain 3"/>
    <property type="match status" value="1"/>
</dbReference>
<dbReference type="GO" id="GO:0003899">
    <property type="term" value="F:DNA-directed RNA polymerase activity"/>
    <property type="evidence" value="ECO:0007669"/>
    <property type="project" value="UniProtKB-EC"/>
</dbReference>
<dbReference type="InterPro" id="IPR007066">
    <property type="entry name" value="RNA_pol_Rpb1_3"/>
</dbReference>
<feature type="binding site" evidence="9">
    <location>
        <position position="537"/>
    </location>
    <ligand>
        <name>Mg(2+)</name>
        <dbReference type="ChEBI" id="CHEBI:18420"/>
    </ligand>
</feature>
<dbReference type="GO" id="GO:0000428">
    <property type="term" value="C:DNA-directed RNA polymerase complex"/>
    <property type="evidence" value="ECO:0007669"/>
    <property type="project" value="UniProtKB-KW"/>
</dbReference>
<dbReference type="Pfam" id="PF04997">
    <property type="entry name" value="RNA_pol_Rpb1_1"/>
    <property type="match status" value="1"/>
</dbReference>
<dbReference type="EMBL" id="JAIMFO010000004">
    <property type="protein sequence ID" value="MBY4797140.1"/>
    <property type="molecule type" value="Genomic_DNA"/>
</dbReference>
<dbReference type="CDD" id="cd02655">
    <property type="entry name" value="RNAP_beta'_C"/>
    <property type="match status" value="1"/>
</dbReference>
<dbReference type="InterPro" id="IPR006592">
    <property type="entry name" value="RNA_pol_N"/>
</dbReference>
<organism evidence="13 14">
    <name type="scientific">Collinsella ureilytica</name>
    <dbReference type="NCBI Taxonomy" id="2869515"/>
    <lineage>
        <taxon>Bacteria</taxon>
        <taxon>Bacillati</taxon>
        <taxon>Actinomycetota</taxon>
        <taxon>Coriobacteriia</taxon>
        <taxon>Coriobacteriales</taxon>
        <taxon>Coriobacteriaceae</taxon>
        <taxon>Collinsella</taxon>
    </lineage>
</organism>